<proteinExistence type="predicted"/>
<feature type="transmembrane region" description="Helical" evidence="1">
    <location>
        <begin position="139"/>
        <end position="162"/>
    </location>
</feature>
<name>A0A812RPA0_9DINO</name>
<evidence type="ECO:0000313" key="3">
    <source>
        <dbReference type="Proteomes" id="UP000604046"/>
    </source>
</evidence>
<keyword evidence="1" id="KW-1133">Transmembrane helix</keyword>
<dbReference type="AlphaFoldDB" id="A0A812RPA0"/>
<dbReference type="OrthoDB" id="444807at2759"/>
<evidence type="ECO:0000313" key="2">
    <source>
        <dbReference type="EMBL" id="CAE7450804.1"/>
    </source>
</evidence>
<dbReference type="EMBL" id="CAJNDS010002365">
    <property type="protein sequence ID" value="CAE7450804.1"/>
    <property type="molecule type" value="Genomic_DNA"/>
</dbReference>
<organism evidence="2 3">
    <name type="scientific">Symbiodinium natans</name>
    <dbReference type="NCBI Taxonomy" id="878477"/>
    <lineage>
        <taxon>Eukaryota</taxon>
        <taxon>Sar</taxon>
        <taxon>Alveolata</taxon>
        <taxon>Dinophyceae</taxon>
        <taxon>Suessiales</taxon>
        <taxon>Symbiodiniaceae</taxon>
        <taxon>Symbiodinium</taxon>
    </lineage>
</organism>
<dbReference type="Proteomes" id="UP000604046">
    <property type="component" value="Unassembled WGS sequence"/>
</dbReference>
<keyword evidence="1" id="KW-0472">Membrane</keyword>
<protein>
    <recommendedName>
        <fullName evidence="4">Transmembrane protein</fullName>
    </recommendedName>
</protein>
<comment type="caution">
    <text evidence="2">The sequence shown here is derived from an EMBL/GenBank/DDBJ whole genome shotgun (WGS) entry which is preliminary data.</text>
</comment>
<keyword evidence="1" id="KW-0812">Transmembrane</keyword>
<sequence length="170" mass="18918">MPPAGFKNSDLYCVAPIINKNASKAASPACPQKAVHSKHLQQRSFGSTCFAEAAPVSYDYWAVGLNCCDQSGFRCGEYDKPSARSGVRLLNEEQRQFYVLAVKEAEATFGLKATTPLFFFWVEDAKALQSSWKDKAIEYWLLACLTFAAFMFAATVAGVVYFESVFVNFW</sequence>
<gene>
    <name evidence="2" type="ORF">SNAT2548_LOCUS24666</name>
</gene>
<evidence type="ECO:0000256" key="1">
    <source>
        <dbReference type="SAM" id="Phobius"/>
    </source>
</evidence>
<reference evidence="2" key="1">
    <citation type="submission" date="2021-02" db="EMBL/GenBank/DDBJ databases">
        <authorList>
            <person name="Dougan E. K."/>
            <person name="Rhodes N."/>
            <person name="Thang M."/>
            <person name="Chan C."/>
        </authorList>
    </citation>
    <scope>NUCLEOTIDE SEQUENCE</scope>
</reference>
<accession>A0A812RPA0</accession>
<evidence type="ECO:0008006" key="4">
    <source>
        <dbReference type="Google" id="ProtNLM"/>
    </source>
</evidence>
<keyword evidence="3" id="KW-1185">Reference proteome</keyword>